<organism evidence="7 9">
    <name type="scientific">Dracunculus medinensis</name>
    <name type="common">Guinea worm</name>
    <dbReference type="NCBI Taxonomy" id="318479"/>
    <lineage>
        <taxon>Eukaryota</taxon>
        <taxon>Metazoa</taxon>
        <taxon>Ecdysozoa</taxon>
        <taxon>Nematoda</taxon>
        <taxon>Chromadorea</taxon>
        <taxon>Rhabditida</taxon>
        <taxon>Spirurina</taxon>
        <taxon>Dracunculoidea</taxon>
        <taxon>Dracunculidae</taxon>
        <taxon>Dracunculus</taxon>
    </lineage>
</organism>
<keyword evidence="3 5" id="KW-1133">Transmembrane helix</keyword>
<reference evidence="9" key="1">
    <citation type="submission" date="2017-02" db="UniProtKB">
        <authorList>
            <consortium name="WormBaseParasite"/>
        </authorList>
    </citation>
    <scope>IDENTIFICATION</scope>
</reference>
<dbReference type="InterPro" id="IPR051115">
    <property type="entry name" value="LAPTM_transporter"/>
</dbReference>
<evidence type="ECO:0000313" key="8">
    <source>
        <dbReference type="Proteomes" id="UP000274756"/>
    </source>
</evidence>
<evidence type="ECO:0000256" key="4">
    <source>
        <dbReference type="ARBA" id="ARBA00023136"/>
    </source>
</evidence>
<dbReference type="GO" id="GO:0012505">
    <property type="term" value="C:endomembrane system"/>
    <property type="evidence" value="ECO:0007669"/>
    <property type="project" value="UniProtKB-SubCell"/>
</dbReference>
<evidence type="ECO:0000256" key="5">
    <source>
        <dbReference type="SAM" id="Phobius"/>
    </source>
</evidence>
<dbReference type="WBParaSite" id="DME_0000254901-mRNA-1">
    <property type="protein sequence ID" value="DME_0000254901-mRNA-1"/>
    <property type="gene ID" value="DME_0000254901"/>
</dbReference>
<feature type="transmembrane region" description="Helical" evidence="5">
    <location>
        <begin position="32"/>
        <end position="50"/>
    </location>
</feature>
<evidence type="ECO:0000256" key="1">
    <source>
        <dbReference type="ARBA" id="ARBA00004127"/>
    </source>
</evidence>
<dbReference type="PANTHER" id="PTHR12479:SF10">
    <property type="entry name" value="LYSOSOMAL-ASSOCIATED TRANSMEMBRANE PROTEIN"/>
    <property type="match status" value="1"/>
</dbReference>
<sequence length="207" mass="23546">MVAAINSPTFDQNDPKYHCCCNKLHLKEGARIVTILCISLTFCNIIYATARGATLALSSWLSSAFAAAIFGCLAYGVFKEKRVYILPYLIFQVTLFIFVFMIGSTVSPKMLRQLADDLVGIDFNMSNEEIISELQTFMIFFLIFLTTSLLLQLWFLDTVYRFREFLKDRENSFTFNLEGIFQTNSSVYSTAEELGCVPDSPNYNTLK</sequence>
<evidence type="ECO:0000313" key="9">
    <source>
        <dbReference type="WBParaSite" id="DME_0000254901-mRNA-1"/>
    </source>
</evidence>
<comment type="subcellular location">
    <subcellularLocation>
        <location evidence="1">Endomembrane system</location>
        <topology evidence="1">Multi-pass membrane protein</topology>
    </subcellularLocation>
</comment>
<reference evidence="6 8" key="2">
    <citation type="submission" date="2018-11" db="EMBL/GenBank/DDBJ databases">
        <authorList>
            <consortium name="Pathogen Informatics"/>
        </authorList>
    </citation>
    <scope>NUCLEOTIDE SEQUENCE [LARGE SCALE GENOMIC DNA]</scope>
</reference>
<dbReference type="Proteomes" id="UP000274756">
    <property type="component" value="Unassembled WGS sequence"/>
</dbReference>
<evidence type="ECO:0000313" key="7">
    <source>
        <dbReference type="Proteomes" id="UP000038040"/>
    </source>
</evidence>
<dbReference type="AlphaFoldDB" id="A0A0N4U6J5"/>
<gene>
    <name evidence="6" type="ORF">DME_LOCUS6909</name>
</gene>
<accession>A0A0N4U6J5</accession>
<name>A0A0N4U6J5_DRAME</name>
<evidence type="ECO:0000256" key="3">
    <source>
        <dbReference type="ARBA" id="ARBA00022989"/>
    </source>
</evidence>
<keyword evidence="8" id="KW-1185">Reference proteome</keyword>
<dbReference type="PANTHER" id="PTHR12479">
    <property type="entry name" value="LYSOSOMAL-ASSOCIATED TRANSMEMBRANE PROTEIN"/>
    <property type="match status" value="1"/>
</dbReference>
<dbReference type="OrthoDB" id="5792724at2759"/>
<dbReference type="EMBL" id="UYYG01001157">
    <property type="protein sequence ID" value="VDN56936.1"/>
    <property type="molecule type" value="Genomic_DNA"/>
</dbReference>
<dbReference type="Proteomes" id="UP000038040">
    <property type="component" value="Unplaced"/>
</dbReference>
<feature type="transmembrane region" description="Helical" evidence="5">
    <location>
        <begin position="134"/>
        <end position="156"/>
    </location>
</feature>
<protein>
    <submittedName>
        <fullName evidence="9">Transmembrane protein</fullName>
    </submittedName>
</protein>
<evidence type="ECO:0000256" key="2">
    <source>
        <dbReference type="ARBA" id="ARBA00022692"/>
    </source>
</evidence>
<dbReference type="GO" id="GO:0005765">
    <property type="term" value="C:lysosomal membrane"/>
    <property type="evidence" value="ECO:0007669"/>
    <property type="project" value="TreeGrafter"/>
</dbReference>
<feature type="transmembrane region" description="Helical" evidence="5">
    <location>
        <begin position="56"/>
        <end position="78"/>
    </location>
</feature>
<keyword evidence="4 5" id="KW-0472">Membrane</keyword>
<evidence type="ECO:0000313" key="6">
    <source>
        <dbReference type="EMBL" id="VDN56936.1"/>
    </source>
</evidence>
<proteinExistence type="predicted"/>
<keyword evidence="2 5" id="KW-0812">Transmembrane</keyword>
<feature type="transmembrane region" description="Helical" evidence="5">
    <location>
        <begin position="85"/>
        <end position="106"/>
    </location>
</feature>